<keyword evidence="2" id="KW-0813">Transport</keyword>
<evidence type="ECO:0000256" key="5">
    <source>
        <dbReference type="ARBA" id="ARBA00022840"/>
    </source>
</evidence>
<dbReference type="InterPro" id="IPR003439">
    <property type="entry name" value="ABC_transporter-like_ATP-bd"/>
</dbReference>
<keyword evidence="3" id="KW-0472">Membrane</keyword>
<keyword evidence="4" id="KW-0547">Nucleotide-binding</keyword>
<dbReference type="InterPro" id="IPR027417">
    <property type="entry name" value="P-loop_NTPase"/>
</dbReference>
<dbReference type="InterPro" id="IPR017871">
    <property type="entry name" value="ABC_transporter-like_CS"/>
</dbReference>
<gene>
    <name evidence="8" type="ORF">GFK26_21615</name>
</gene>
<keyword evidence="5 8" id="KW-0067">ATP-binding</keyword>
<dbReference type="SMART" id="SM00382">
    <property type="entry name" value="AAA"/>
    <property type="match status" value="1"/>
</dbReference>
<dbReference type="PANTHER" id="PTHR43820">
    <property type="entry name" value="HIGH-AFFINITY BRANCHED-CHAIN AMINO ACID TRANSPORT ATP-BINDING PROTEIN LIVF"/>
    <property type="match status" value="1"/>
</dbReference>
<dbReference type="SUPFAM" id="SSF52540">
    <property type="entry name" value="P-loop containing nucleoside triphosphate hydrolases"/>
    <property type="match status" value="1"/>
</dbReference>
<dbReference type="RefSeq" id="WP_153283788.1">
    <property type="nucleotide sequence ID" value="NZ_CP045644.1"/>
</dbReference>
<dbReference type="PANTHER" id="PTHR43820:SF6">
    <property type="entry name" value="ABC TRANSPORTER ATP-BINDING PROTEIN"/>
    <property type="match status" value="1"/>
</dbReference>
<evidence type="ECO:0000256" key="1">
    <source>
        <dbReference type="ARBA" id="ARBA00005417"/>
    </source>
</evidence>
<dbReference type="PROSITE" id="PS50893">
    <property type="entry name" value="ABC_TRANSPORTER_2"/>
    <property type="match status" value="1"/>
</dbReference>
<dbReference type="Pfam" id="PF00005">
    <property type="entry name" value="ABC_tran"/>
    <property type="match status" value="1"/>
</dbReference>
<sequence>MSKILQVRGLSAGYGKALVLENLSLEAHVGTIVSVLGPNGAGKSTLLNSLGGVLRSKGIVLFEGEDVSALPVEQRLMRGIALVPERRELFGTMTVEENLLLGGYRPRSMGDLTWRNGLENVYDLFPRLLERRKQRANTMSGGERQMLAVGRALMSKPKLLLLDEPSLGLAPLIVADIMAAIMRLSRDGLSVLLVEQNARAALAISRYGYVLETGKFAVEGEAAQLMHDERLISTYLGAESPQTAGAVFSG</sequence>
<reference evidence="8 9" key="1">
    <citation type="submission" date="2019-10" db="EMBL/GenBank/DDBJ databases">
        <title>Complete genome sequence of Variovorax paradoxus 5C-2.</title>
        <authorList>
            <person name="Gogoleva N.E."/>
            <person name="Balkin A.S."/>
        </authorList>
    </citation>
    <scope>NUCLEOTIDE SEQUENCE [LARGE SCALE GENOMIC DNA]</scope>
    <source>
        <strain evidence="8 9">5C-2</strain>
    </source>
</reference>
<feature type="domain" description="ABC transporter" evidence="7">
    <location>
        <begin position="5"/>
        <end position="238"/>
    </location>
</feature>
<protein>
    <submittedName>
        <fullName evidence="8">ATP-binding cassette domain-containing protein</fullName>
    </submittedName>
</protein>
<dbReference type="GO" id="GO:0015807">
    <property type="term" value="P:L-amino acid transport"/>
    <property type="evidence" value="ECO:0007669"/>
    <property type="project" value="TreeGrafter"/>
</dbReference>
<dbReference type="EMBL" id="CP045644">
    <property type="protein sequence ID" value="QFZ85170.1"/>
    <property type="molecule type" value="Genomic_DNA"/>
</dbReference>
<dbReference type="Proteomes" id="UP000326780">
    <property type="component" value="Chromosome"/>
</dbReference>
<keyword evidence="6" id="KW-0029">Amino-acid transport</keyword>
<dbReference type="InterPro" id="IPR052156">
    <property type="entry name" value="BCAA_Transport_ATP-bd_LivF"/>
</dbReference>
<evidence type="ECO:0000256" key="3">
    <source>
        <dbReference type="ARBA" id="ARBA00022475"/>
    </source>
</evidence>
<evidence type="ECO:0000313" key="9">
    <source>
        <dbReference type="Proteomes" id="UP000326780"/>
    </source>
</evidence>
<dbReference type="PROSITE" id="PS00211">
    <property type="entry name" value="ABC_TRANSPORTER_1"/>
    <property type="match status" value="1"/>
</dbReference>
<keyword evidence="3" id="KW-1003">Cell membrane</keyword>
<dbReference type="GO" id="GO:0015658">
    <property type="term" value="F:branched-chain amino acid transmembrane transporter activity"/>
    <property type="evidence" value="ECO:0007669"/>
    <property type="project" value="TreeGrafter"/>
</dbReference>
<accession>A0A5Q0M5Y5</accession>
<proteinExistence type="inferred from homology"/>
<dbReference type="InterPro" id="IPR003593">
    <property type="entry name" value="AAA+_ATPase"/>
</dbReference>
<dbReference type="Gene3D" id="3.40.50.300">
    <property type="entry name" value="P-loop containing nucleotide triphosphate hydrolases"/>
    <property type="match status" value="1"/>
</dbReference>
<evidence type="ECO:0000313" key="8">
    <source>
        <dbReference type="EMBL" id="QFZ85170.1"/>
    </source>
</evidence>
<organism evidence="8 9">
    <name type="scientific">Variovorax paradoxus</name>
    <dbReference type="NCBI Taxonomy" id="34073"/>
    <lineage>
        <taxon>Bacteria</taxon>
        <taxon>Pseudomonadati</taxon>
        <taxon>Pseudomonadota</taxon>
        <taxon>Betaproteobacteria</taxon>
        <taxon>Burkholderiales</taxon>
        <taxon>Comamonadaceae</taxon>
        <taxon>Variovorax</taxon>
    </lineage>
</organism>
<dbReference type="GO" id="GO:0005524">
    <property type="term" value="F:ATP binding"/>
    <property type="evidence" value="ECO:0007669"/>
    <property type="project" value="UniProtKB-KW"/>
</dbReference>
<evidence type="ECO:0000259" key="7">
    <source>
        <dbReference type="PROSITE" id="PS50893"/>
    </source>
</evidence>
<dbReference type="AlphaFoldDB" id="A0A5Q0M5Y5"/>
<comment type="similarity">
    <text evidence="1">Belongs to the ABC transporter superfamily.</text>
</comment>
<dbReference type="CDD" id="cd03224">
    <property type="entry name" value="ABC_TM1139_LivF_branched"/>
    <property type="match status" value="1"/>
</dbReference>
<evidence type="ECO:0000256" key="6">
    <source>
        <dbReference type="ARBA" id="ARBA00022970"/>
    </source>
</evidence>
<name>A0A5Q0M5Y5_VARPD</name>
<evidence type="ECO:0000256" key="4">
    <source>
        <dbReference type="ARBA" id="ARBA00022741"/>
    </source>
</evidence>
<dbReference type="GO" id="GO:0016887">
    <property type="term" value="F:ATP hydrolysis activity"/>
    <property type="evidence" value="ECO:0007669"/>
    <property type="project" value="InterPro"/>
</dbReference>
<evidence type="ECO:0000256" key="2">
    <source>
        <dbReference type="ARBA" id="ARBA00022448"/>
    </source>
</evidence>